<keyword evidence="6" id="KW-0124">Carnitine biosynthesis</keyword>
<protein>
    <submittedName>
        <fullName evidence="11">Bbox1 protein</fullName>
    </submittedName>
</protein>
<dbReference type="InterPro" id="IPR003819">
    <property type="entry name" value="TauD/TfdA-like"/>
</dbReference>
<dbReference type="OrthoDB" id="406634at2759"/>
<evidence type="ECO:0000256" key="7">
    <source>
        <dbReference type="ARBA" id="ARBA00022964"/>
    </source>
</evidence>
<accession>A0A812SBR6</accession>
<dbReference type="SUPFAM" id="SSF51197">
    <property type="entry name" value="Clavaminate synthase-like"/>
    <property type="match status" value="1"/>
</dbReference>
<dbReference type="PANTHER" id="PTHR10696">
    <property type="entry name" value="GAMMA-BUTYROBETAINE HYDROXYLASE-RELATED"/>
    <property type="match status" value="1"/>
</dbReference>
<feature type="domain" description="TauD/TfdA-like" evidence="10">
    <location>
        <begin position="137"/>
        <end position="386"/>
    </location>
</feature>
<sequence>MFRRLCRRGAVNVASPAFTDVKLTEAAVRRAGKQVQVKFSDGSEFLMHGLWLRDACRDAYFVSESAGERYLDKIVFKASGAHADGCVKETRVVDGSLEADWAWLEPYSGFAGVPAPDLRCKALFKNQGIPDQFQHREFESVMTSEEANLEMLQSLMKHGVIIMDNVTPAEDASVLLHFANQCLGGMQKDPARESPNWIIQKKESAKSVSYAQTVRLNNHTDQSVAAHGVPALLLVVNYVHGTGCNTLVDGYAVAEALRERDPAAFKLLSTYGNCQERDFIRSRVDSAQEGTQTMLITTKQPIIQTDPAGGIVRIQYNEVFRTPSTVPFEHFEEWYRAYTLFNEMIHGPEFEVQVPIGKGQMLILDNWRVLHGRAGGKSSHDRVIMGGTVVREAFHSRAIRLMGAQYPVSDYVDL</sequence>
<keyword evidence="5" id="KW-0479">Metal-binding</keyword>
<evidence type="ECO:0000256" key="6">
    <source>
        <dbReference type="ARBA" id="ARBA00022873"/>
    </source>
</evidence>
<evidence type="ECO:0000256" key="1">
    <source>
        <dbReference type="ARBA" id="ARBA00001954"/>
    </source>
</evidence>
<dbReference type="AlphaFoldDB" id="A0A812SBR6"/>
<name>A0A812SBR6_9DINO</name>
<organism evidence="11 12">
    <name type="scientific">Symbiodinium natans</name>
    <dbReference type="NCBI Taxonomy" id="878477"/>
    <lineage>
        <taxon>Eukaryota</taxon>
        <taxon>Sar</taxon>
        <taxon>Alveolata</taxon>
        <taxon>Dinophyceae</taxon>
        <taxon>Suessiales</taxon>
        <taxon>Symbiodiniaceae</taxon>
        <taxon>Symbiodinium</taxon>
    </lineage>
</organism>
<dbReference type="GO" id="GO:0005739">
    <property type="term" value="C:mitochondrion"/>
    <property type="evidence" value="ECO:0007669"/>
    <property type="project" value="TreeGrafter"/>
</dbReference>
<evidence type="ECO:0000256" key="2">
    <source>
        <dbReference type="ARBA" id="ARBA00001961"/>
    </source>
</evidence>
<evidence type="ECO:0000256" key="9">
    <source>
        <dbReference type="ARBA" id="ARBA00023004"/>
    </source>
</evidence>
<comment type="cofactor">
    <cofactor evidence="1">
        <name>Fe(2+)</name>
        <dbReference type="ChEBI" id="CHEBI:29033"/>
    </cofactor>
</comment>
<comment type="caution">
    <text evidence="11">The sequence shown here is derived from an EMBL/GenBank/DDBJ whole genome shotgun (WGS) entry which is preliminary data.</text>
</comment>
<dbReference type="InterPro" id="IPR050411">
    <property type="entry name" value="AlphaKG_dependent_hydroxylases"/>
</dbReference>
<dbReference type="Gene3D" id="3.60.130.10">
    <property type="entry name" value="Clavaminate synthase-like"/>
    <property type="match status" value="1"/>
</dbReference>
<dbReference type="GO" id="GO:0051213">
    <property type="term" value="F:dioxygenase activity"/>
    <property type="evidence" value="ECO:0007669"/>
    <property type="project" value="UniProtKB-KW"/>
</dbReference>
<comment type="cofactor">
    <cofactor evidence="2">
        <name>L-ascorbate</name>
        <dbReference type="ChEBI" id="CHEBI:38290"/>
    </cofactor>
</comment>
<dbReference type="PANTHER" id="PTHR10696:SF51">
    <property type="entry name" value="TRIMETHYLLYSINE DIOXYGENASE, MITOCHONDRIAL"/>
    <property type="match status" value="1"/>
</dbReference>
<gene>
    <name evidence="11" type="primary">Bbox1</name>
    <name evidence="11" type="ORF">SNAT2548_LOCUS26646</name>
</gene>
<dbReference type="InterPro" id="IPR038492">
    <property type="entry name" value="GBBH-like_N_sf"/>
</dbReference>
<dbReference type="GO" id="GO:0045329">
    <property type="term" value="P:carnitine biosynthetic process"/>
    <property type="evidence" value="ECO:0007669"/>
    <property type="project" value="UniProtKB-KW"/>
</dbReference>
<comment type="similarity">
    <text evidence="4">Belongs to the gamma-BBH/TMLD family.</text>
</comment>
<evidence type="ECO:0000256" key="4">
    <source>
        <dbReference type="ARBA" id="ARBA00008654"/>
    </source>
</evidence>
<dbReference type="Gene3D" id="3.30.2020.30">
    <property type="match status" value="1"/>
</dbReference>
<evidence type="ECO:0000313" key="11">
    <source>
        <dbReference type="EMBL" id="CAE7474280.1"/>
    </source>
</evidence>
<evidence type="ECO:0000256" key="3">
    <source>
        <dbReference type="ARBA" id="ARBA00005022"/>
    </source>
</evidence>
<reference evidence="11" key="1">
    <citation type="submission" date="2021-02" db="EMBL/GenBank/DDBJ databases">
        <authorList>
            <person name="Dougan E. K."/>
            <person name="Rhodes N."/>
            <person name="Thang M."/>
            <person name="Chan C."/>
        </authorList>
    </citation>
    <scope>NUCLEOTIDE SEQUENCE</scope>
</reference>
<keyword evidence="8" id="KW-0560">Oxidoreductase</keyword>
<dbReference type="EMBL" id="CAJNDS010002436">
    <property type="protein sequence ID" value="CAE7474280.1"/>
    <property type="molecule type" value="Genomic_DNA"/>
</dbReference>
<proteinExistence type="inferred from homology"/>
<dbReference type="InterPro" id="IPR042098">
    <property type="entry name" value="TauD-like_sf"/>
</dbReference>
<comment type="pathway">
    <text evidence="3">Amine and polyamine biosynthesis; carnitine biosynthesis.</text>
</comment>
<keyword evidence="9" id="KW-0408">Iron</keyword>
<keyword evidence="12" id="KW-1185">Reference proteome</keyword>
<keyword evidence="7" id="KW-0223">Dioxygenase</keyword>
<evidence type="ECO:0000256" key="8">
    <source>
        <dbReference type="ARBA" id="ARBA00023002"/>
    </source>
</evidence>
<dbReference type="Proteomes" id="UP000604046">
    <property type="component" value="Unassembled WGS sequence"/>
</dbReference>
<evidence type="ECO:0000259" key="10">
    <source>
        <dbReference type="Pfam" id="PF02668"/>
    </source>
</evidence>
<evidence type="ECO:0000256" key="5">
    <source>
        <dbReference type="ARBA" id="ARBA00022723"/>
    </source>
</evidence>
<evidence type="ECO:0000313" key="12">
    <source>
        <dbReference type="Proteomes" id="UP000604046"/>
    </source>
</evidence>
<dbReference type="Pfam" id="PF02668">
    <property type="entry name" value="TauD"/>
    <property type="match status" value="1"/>
</dbReference>
<dbReference type="GO" id="GO:0046872">
    <property type="term" value="F:metal ion binding"/>
    <property type="evidence" value="ECO:0007669"/>
    <property type="project" value="UniProtKB-KW"/>
</dbReference>